<dbReference type="EMBL" id="MU394298">
    <property type="protein sequence ID" value="KAI6088943.1"/>
    <property type="molecule type" value="Genomic_DNA"/>
</dbReference>
<protein>
    <submittedName>
        <fullName evidence="1">Uncharacterized protein</fullName>
    </submittedName>
</protein>
<gene>
    <name evidence="1" type="ORF">F4821DRAFT_257438</name>
</gene>
<evidence type="ECO:0000313" key="2">
    <source>
        <dbReference type="Proteomes" id="UP001497680"/>
    </source>
</evidence>
<sequence length="229" mass="24656">MDITWLNDYIPAGCIPIKIPRTELAAVIEPTPKTWKFLADISQTSRSLPYAGPGRISTAQSGSSSLSQCAEQYRSALLSNIHQLRSADQELTVTRGVVVRRATANGLTLHLSMETSHHNHEVSVVRAIDQNHVNHLQVQSTTPATPTTRDNGSVERWVKPGAAYPTSTSLPSAALEEHLDVRPTPVLLTPSALQSAARHASYQPSCLARLLQQPSQVAVTESSGKAGIA</sequence>
<organism evidence="1 2">
    <name type="scientific">Hypoxylon rubiginosum</name>
    <dbReference type="NCBI Taxonomy" id="110542"/>
    <lineage>
        <taxon>Eukaryota</taxon>
        <taxon>Fungi</taxon>
        <taxon>Dikarya</taxon>
        <taxon>Ascomycota</taxon>
        <taxon>Pezizomycotina</taxon>
        <taxon>Sordariomycetes</taxon>
        <taxon>Xylariomycetidae</taxon>
        <taxon>Xylariales</taxon>
        <taxon>Hypoxylaceae</taxon>
        <taxon>Hypoxylon</taxon>
    </lineage>
</organism>
<comment type="caution">
    <text evidence="1">The sequence shown here is derived from an EMBL/GenBank/DDBJ whole genome shotgun (WGS) entry which is preliminary data.</text>
</comment>
<dbReference type="Proteomes" id="UP001497680">
    <property type="component" value="Unassembled WGS sequence"/>
</dbReference>
<name>A0ACC0D8P3_9PEZI</name>
<evidence type="ECO:0000313" key="1">
    <source>
        <dbReference type="EMBL" id="KAI6088943.1"/>
    </source>
</evidence>
<reference evidence="1 2" key="1">
    <citation type="journal article" date="2022" name="New Phytol.">
        <title>Ecological generalism drives hyperdiversity of secondary metabolite gene clusters in xylarialean endophytes.</title>
        <authorList>
            <person name="Franco M.E.E."/>
            <person name="Wisecaver J.H."/>
            <person name="Arnold A.E."/>
            <person name="Ju Y.M."/>
            <person name="Slot J.C."/>
            <person name="Ahrendt S."/>
            <person name="Moore L.P."/>
            <person name="Eastman K.E."/>
            <person name="Scott K."/>
            <person name="Konkel Z."/>
            <person name="Mondo S.J."/>
            <person name="Kuo A."/>
            <person name="Hayes R.D."/>
            <person name="Haridas S."/>
            <person name="Andreopoulos B."/>
            <person name="Riley R."/>
            <person name="LaButti K."/>
            <person name="Pangilinan J."/>
            <person name="Lipzen A."/>
            <person name="Amirebrahimi M."/>
            <person name="Yan J."/>
            <person name="Adam C."/>
            <person name="Keymanesh K."/>
            <person name="Ng V."/>
            <person name="Louie K."/>
            <person name="Northen T."/>
            <person name="Drula E."/>
            <person name="Henrissat B."/>
            <person name="Hsieh H.M."/>
            <person name="Youens-Clark K."/>
            <person name="Lutzoni F."/>
            <person name="Miadlikowska J."/>
            <person name="Eastwood D.C."/>
            <person name="Hamelin R.C."/>
            <person name="Grigoriev I.V."/>
            <person name="U'Ren J.M."/>
        </authorList>
    </citation>
    <scope>NUCLEOTIDE SEQUENCE [LARGE SCALE GENOMIC DNA]</scope>
    <source>
        <strain evidence="1 2">ER1909</strain>
    </source>
</reference>
<proteinExistence type="predicted"/>
<keyword evidence="2" id="KW-1185">Reference proteome</keyword>
<accession>A0ACC0D8P3</accession>